<feature type="signal peptide" evidence="2">
    <location>
        <begin position="1"/>
        <end position="21"/>
    </location>
</feature>
<sequence>MHPLLFCALPLTFAVQHVVCAFILSPPVPSRVCLCAGGEVPPQRCASTCSRRLPSDGACGRPGWNAWNQRGQAGDVEDAHPGRDGGEANCVGSRTGWWWRRPPPTLALVCLLAACLVISLAIRAEDREAFNGHAAEALWTAFIQVQVVVQGQTHLFDVSAQTSGLELRRLCAKRSSIPAGALGGLYHQSRLLEDDAPLASYGVRAGSTIEVKARLRGGAPGPPATSRYASPNRAEEGHFLHTFPVDVLPTIIDPVTQVPILDSISISIRHAIAGRPAHYPGGYRAFWSHHLQQQGLRQQQAQAQAQAQATLVAEREHERHRLALDISATERAALIRARLAARHSPEHKLPLAKDPAGTALPEDSGPPAEEHVAPPRAPPQPSIVLGANDGRMYSEELRIAHEIARTRCRLRDAGL</sequence>
<dbReference type="PROSITE" id="PS50053">
    <property type="entry name" value="UBIQUITIN_2"/>
    <property type="match status" value="1"/>
</dbReference>
<evidence type="ECO:0000256" key="2">
    <source>
        <dbReference type="SAM" id="SignalP"/>
    </source>
</evidence>
<dbReference type="InterPro" id="IPR000626">
    <property type="entry name" value="Ubiquitin-like_dom"/>
</dbReference>
<organism evidence="4 5">
    <name type="scientific">Emiliania huxleyi (strain CCMP1516)</name>
    <dbReference type="NCBI Taxonomy" id="280463"/>
    <lineage>
        <taxon>Eukaryota</taxon>
        <taxon>Haptista</taxon>
        <taxon>Haptophyta</taxon>
        <taxon>Prymnesiophyceae</taxon>
        <taxon>Isochrysidales</taxon>
        <taxon>Noelaerhabdaceae</taxon>
        <taxon>Emiliania</taxon>
    </lineage>
</organism>
<keyword evidence="2" id="KW-0732">Signal</keyword>
<evidence type="ECO:0000256" key="1">
    <source>
        <dbReference type="SAM" id="MobiDB-lite"/>
    </source>
</evidence>
<dbReference type="SUPFAM" id="SSF54236">
    <property type="entry name" value="Ubiquitin-like"/>
    <property type="match status" value="1"/>
</dbReference>
<dbReference type="AlphaFoldDB" id="A0A0D3JMR1"/>
<dbReference type="EnsemblProtists" id="EOD24796">
    <property type="protein sequence ID" value="EOD24796"/>
    <property type="gene ID" value="EMIHUDRAFT_443796"/>
</dbReference>
<evidence type="ECO:0000313" key="5">
    <source>
        <dbReference type="Proteomes" id="UP000013827"/>
    </source>
</evidence>
<reference evidence="4" key="2">
    <citation type="submission" date="2024-10" db="UniProtKB">
        <authorList>
            <consortium name="EnsemblProtists"/>
        </authorList>
    </citation>
    <scope>IDENTIFICATION</scope>
</reference>
<reference evidence="5" key="1">
    <citation type="journal article" date="2013" name="Nature">
        <title>Pan genome of the phytoplankton Emiliania underpins its global distribution.</title>
        <authorList>
            <person name="Read B.A."/>
            <person name="Kegel J."/>
            <person name="Klute M.J."/>
            <person name="Kuo A."/>
            <person name="Lefebvre S.C."/>
            <person name="Maumus F."/>
            <person name="Mayer C."/>
            <person name="Miller J."/>
            <person name="Monier A."/>
            <person name="Salamov A."/>
            <person name="Young J."/>
            <person name="Aguilar M."/>
            <person name="Claverie J.M."/>
            <person name="Frickenhaus S."/>
            <person name="Gonzalez K."/>
            <person name="Herman E.K."/>
            <person name="Lin Y.C."/>
            <person name="Napier J."/>
            <person name="Ogata H."/>
            <person name="Sarno A.F."/>
            <person name="Shmutz J."/>
            <person name="Schroeder D."/>
            <person name="de Vargas C."/>
            <person name="Verret F."/>
            <person name="von Dassow P."/>
            <person name="Valentin K."/>
            <person name="Van de Peer Y."/>
            <person name="Wheeler G."/>
            <person name="Dacks J.B."/>
            <person name="Delwiche C.F."/>
            <person name="Dyhrman S.T."/>
            <person name="Glockner G."/>
            <person name="John U."/>
            <person name="Richards T."/>
            <person name="Worden A.Z."/>
            <person name="Zhang X."/>
            <person name="Grigoriev I.V."/>
            <person name="Allen A.E."/>
            <person name="Bidle K."/>
            <person name="Borodovsky M."/>
            <person name="Bowler C."/>
            <person name="Brownlee C."/>
            <person name="Cock J.M."/>
            <person name="Elias M."/>
            <person name="Gladyshev V.N."/>
            <person name="Groth M."/>
            <person name="Guda C."/>
            <person name="Hadaegh A."/>
            <person name="Iglesias-Rodriguez M.D."/>
            <person name="Jenkins J."/>
            <person name="Jones B.M."/>
            <person name="Lawson T."/>
            <person name="Leese F."/>
            <person name="Lindquist E."/>
            <person name="Lobanov A."/>
            <person name="Lomsadze A."/>
            <person name="Malik S.B."/>
            <person name="Marsh M.E."/>
            <person name="Mackinder L."/>
            <person name="Mock T."/>
            <person name="Mueller-Roeber B."/>
            <person name="Pagarete A."/>
            <person name="Parker M."/>
            <person name="Probert I."/>
            <person name="Quesneville H."/>
            <person name="Raines C."/>
            <person name="Rensing S.A."/>
            <person name="Riano-Pachon D.M."/>
            <person name="Richier S."/>
            <person name="Rokitta S."/>
            <person name="Shiraiwa Y."/>
            <person name="Soanes D.M."/>
            <person name="van der Giezen M."/>
            <person name="Wahlund T.M."/>
            <person name="Williams B."/>
            <person name="Wilson W."/>
            <person name="Wolfe G."/>
            <person name="Wurch L.L."/>
        </authorList>
    </citation>
    <scope>NUCLEOTIDE SEQUENCE</scope>
</reference>
<feature type="domain" description="Ubiquitin-like" evidence="3">
    <location>
        <begin position="141"/>
        <end position="218"/>
    </location>
</feature>
<evidence type="ECO:0000313" key="4">
    <source>
        <dbReference type="EnsemblProtists" id="EOD24796"/>
    </source>
</evidence>
<accession>A0A0D3JMR1</accession>
<dbReference type="RefSeq" id="XP_005777225.1">
    <property type="nucleotide sequence ID" value="XM_005777168.1"/>
</dbReference>
<dbReference type="EnsemblProtists" id="EOD33081">
    <property type="protein sequence ID" value="EOD33081"/>
    <property type="gene ID" value="EMIHUDRAFT_433994"/>
</dbReference>
<feature type="region of interest" description="Disordered" evidence="1">
    <location>
        <begin position="344"/>
        <end position="386"/>
    </location>
</feature>
<proteinExistence type="predicted"/>
<evidence type="ECO:0000259" key="3">
    <source>
        <dbReference type="PROSITE" id="PS50053"/>
    </source>
</evidence>
<dbReference type="SMART" id="SM00213">
    <property type="entry name" value="UBQ"/>
    <property type="match status" value="1"/>
</dbReference>
<dbReference type="KEGG" id="ehx:EMIHUDRAFT_433994"/>
<dbReference type="GeneID" id="17278351"/>
<dbReference type="InterPro" id="IPR029071">
    <property type="entry name" value="Ubiquitin-like_domsf"/>
</dbReference>
<dbReference type="Pfam" id="PF00240">
    <property type="entry name" value="ubiquitin"/>
    <property type="match status" value="1"/>
</dbReference>
<protein>
    <recommendedName>
        <fullName evidence="3">Ubiquitin-like domain-containing protein</fullName>
    </recommendedName>
</protein>
<dbReference type="HOGENOM" id="CLU_699156_0_0_1"/>
<feature type="chain" id="PRO_5044053592" description="Ubiquitin-like domain-containing protein" evidence="2">
    <location>
        <begin position="22"/>
        <end position="415"/>
    </location>
</feature>
<dbReference type="CDD" id="cd17039">
    <property type="entry name" value="Ubl_ubiquitin_like"/>
    <property type="match status" value="1"/>
</dbReference>
<dbReference type="Gene3D" id="3.10.20.90">
    <property type="entry name" value="Phosphatidylinositol 3-kinase Catalytic Subunit, Chain A, domain 1"/>
    <property type="match status" value="1"/>
</dbReference>
<dbReference type="PaxDb" id="2903-EOD24796"/>
<dbReference type="GeneID" id="17270341"/>
<name>A0A0D3JMR1_EMIH1</name>
<keyword evidence="5" id="KW-1185">Reference proteome</keyword>
<dbReference type="RefSeq" id="XP_005785510.1">
    <property type="nucleotide sequence ID" value="XM_005785453.1"/>
</dbReference>
<dbReference type="Proteomes" id="UP000013827">
    <property type="component" value="Unassembled WGS sequence"/>
</dbReference>
<dbReference type="KEGG" id="ehx:EMIHUDRAFT_443796"/>